<dbReference type="AlphaFoldDB" id="A0A7R8ZKH5"/>
<feature type="region of interest" description="Disordered" evidence="1">
    <location>
        <begin position="235"/>
        <end position="269"/>
    </location>
</feature>
<evidence type="ECO:0000313" key="2">
    <source>
        <dbReference type="EMBL" id="CAD7224862.1"/>
    </source>
</evidence>
<gene>
    <name evidence="2" type="ORF">CTOB1V02_LOCUS2814</name>
</gene>
<feature type="region of interest" description="Disordered" evidence="1">
    <location>
        <begin position="1"/>
        <end position="23"/>
    </location>
</feature>
<dbReference type="EMBL" id="OB660454">
    <property type="protein sequence ID" value="CAD7224862.1"/>
    <property type="molecule type" value="Genomic_DNA"/>
</dbReference>
<proteinExistence type="predicted"/>
<evidence type="ECO:0000256" key="1">
    <source>
        <dbReference type="SAM" id="MobiDB-lite"/>
    </source>
</evidence>
<name>A0A7R8ZKH5_9CRUS</name>
<feature type="compositionally biased region" description="Basic and acidic residues" evidence="1">
    <location>
        <begin position="50"/>
        <end position="59"/>
    </location>
</feature>
<protein>
    <submittedName>
        <fullName evidence="2">Uncharacterized protein</fullName>
    </submittedName>
</protein>
<organism evidence="2">
    <name type="scientific">Cyprideis torosa</name>
    <dbReference type="NCBI Taxonomy" id="163714"/>
    <lineage>
        <taxon>Eukaryota</taxon>
        <taxon>Metazoa</taxon>
        <taxon>Ecdysozoa</taxon>
        <taxon>Arthropoda</taxon>
        <taxon>Crustacea</taxon>
        <taxon>Oligostraca</taxon>
        <taxon>Ostracoda</taxon>
        <taxon>Podocopa</taxon>
        <taxon>Podocopida</taxon>
        <taxon>Cytherocopina</taxon>
        <taxon>Cytheroidea</taxon>
        <taxon>Cytherideidae</taxon>
        <taxon>Cyprideis</taxon>
    </lineage>
</organism>
<accession>A0A7R8ZKH5</accession>
<sequence>MDGTSPLGAAGLGKAKNTTMDHVDPRLPALWESYRKVMPGLNTNLTLGRRAPDEEDGRKLPLPSPEGRCRNNNQEEEPSPVEALSPPPPFLVEERPPSADSTCTRSKPDCRHRLLLVPLPPGGLGSVVLRRLWLKDVFVDMKSDDHETFGLKKLPLFFERGCPIDLSSCPRCDECSCIYIDVEDYHKHMINFHGRGRHIGSVKRKHSKCMGNTNCKHCRKDEDEEDPDLSDFIKDESGEVPTMTLPPRPAEPQFRPSRNALPDPDAPSFIKPIRRFAGRDRHRVNNPFNRALKTRFTSIVEKLKSDLLTNSTPLAPSTPAALSGRLVIPKFEPLVTLTTLEDKRPTPRSLPLAPSQKHRRVLVPSSPMRTHRLRHVLKKPASEPKSSIDIEGIPEVRIKLEPVDPDEYQ</sequence>
<feature type="region of interest" description="Disordered" evidence="1">
    <location>
        <begin position="41"/>
        <end position="105"/>
    </location>
</feature>
<dbReference type="OrthoDB" id="8193668at2759"/>
<reference evidence="2" key="1">
    <citation type="submission" date="2020-11" db="EMBL/GenBank/DDBJ databases">
        <authorList>
            <person name="Tran Van P."/>
        </authorList>
    </citation>
    <scope>NUCLEOTIDE SEQUENCE</scope>
</reference>